<dbReference type="EMBL" id="CP133612">
    <property type="protein sequence ID" value="WMV09086.1"/>
    <property type="molecule type" value="Genomic_DNA"/>
</dbReference>
<reference evidence="1" key="1">
    <citation type="submission" date="2023-08" db="EMBL/GenBank/DDBJ databases">
        <title>A de novo genome assembly of Solanum verrucosum Schlechtendal, a Mexican diploid species geographically isolated from the other diploid A-genome species in potato relatives.</title>
        <authorList>
            <person name="Hosaka K."/>
        </authorList>
    </citation>
    <scope>NUCLEOTIDE SEQUENCE</scope>
    <source>
        <tissue evidence="1">Young leaves</tissue>
    </source>
</reference>
<evidence type="ECO:0000313" key="2">
    <source>
        <dbReference type="Proteomes" id="UP001234989"/>
    </source>
</evidence>
<organism evidence="1 2">
    <name type="scientific">Solanum verrucosum</name>
    <dbReference type="NCBI Taxonomy" id="315347"/>
    <lineage>
        <taxon>Eukaryota</taxon>
        <taxon>Viridiplantae</taxon>
        <taxon>Streptophyta</taxon>
        <taxon>Embryophyta</taxon>
        <taxon>Tracheophyta</taxon>
        <taxon>Spermatophyta</taxon>
        <taxon>Magnoliopsida</taxon>
        <taxon>eudicotyledons</taxon>
        <taxon>Gunneridae</taxon>
        <taxon>Pentapetalae</taxon>
        <taxon>asterids</taxon>
        <taxon>lamiids</taxon>
        <taxon>Solanales</taxon>
        <taxon>Solanaceae</taxon>
        <taxon>Solanoideae</taxon>
        <taxon>Solaneae</taxon>
        <taxon>Solanum</taxon>
    </lineage>
</organism>
<keyword evidence="2" id="KW-1185">Reference proteome</keyword>
<proteinExistence type="predicted"/>
<dbReference type="AlphaFoldDB" id="A0AAF0PUT1"/>
<name>A0AAF0PUT1_SOLVR</name>
<gene>
    <name evidence="1" type="ORF">MTR67_002471</name>
</gene>
<sequence length="19" mass="2210">MRDKYPQLFNDSGTTLPLI</sequence>
<accession>A0AAF0PUT1</accession>
<evidence type="ECO:0000313" key="1">
    <source>
        <dbReference type="EMBL" id="WMV09086.1"/>
    </source>
</evidence>
<protein>
    <submittedName>
        <fullName evidence="1">Uncharacterized protein</fullName>
    </submittedName>
</protein>
<dbReference type="Proteomes" id="UP001234989">
    <property type="component" value="Chromosome 1"/>
</dbReference>